<dbReference type="Pfam" id="PF13469">
    <property type="entry name" value="Sulfotransfer_3"/>
    <property type="match status" value="1"/>
</dbReference>
<dbReference type="Gene3D" id="1.25.40.10">
    <property type="entry name" value="Tetratricopeptide repeat domain"/>
    <property type="match status" value="1"/>
</dbReference>
<keyword evidence="3" id="KW-1185">Reference proteome</keyword>
<dbReference type="EMBL" id="CP035733">
    <property type="protein sequence ID" value="QGY80684.1"/>
    <property type="molecule type" value="Genomic_DNA"/>
</dbReference>
<dbReference type="Gene3D" id="3.40.50.300">
    <property type="entry name" value="P-loop containing nucleotide triphosphate hydrolases"/>
    <property type="match status" value="1"/>
</dbReference>
<dbReference type="AlphaFoldDB" id="A0A6I6L7K6"/>
<reference evidence="3" key="1">
    <citation type="submission" date="2019-01" db="EMBL/GenBank/DDBJ databases">
        <title>Sphingorhabdus lacus sp.nov., isolated from an oligotrophic freshwater lake.</title>
        <authorList>
            <person name="Park M."/>
        </authorList>
    </citation>
    <scope>NUCLEOTIDE SEQUENCE [LARGE SCALE GENOMIC DNA]</scope>
    <source>
        <strain evidence="3">IMCC1753</strain>
    </source>
</reference>
<dbReference type="Proteomes" id="UP000428803">
    <property type="component" value="Chromosome"/>
</dbReference>
<evidence type="ECO:0000313" key="3">
    <source>
        <dbReference type="Proteomes" id="UP000428803"/>
    </source>
</evidence>
<dbReference type="InterPro" id="IPR027417">
    <property type="entry name" value="P-loop_NTPase"/>
</dbReference>
<dbReference type="PANTHER" id="PTHR12788">
    <property type="entry name" value="PROTEIN-TYROSINE SULFOTRANSFERASE 2"/>
    <property type="match status" value="1"/>
</dbReference>
<dbReference type="OrthoDB" id="9800698at2"/>
<proteinExistence type="predicted"/>
<sequence>MSAERAVLEQARSALAHERPDLAIAYLTQSFEILAADARVAATAGDLASAAGGYNLANSFYDQALSHEPGLIGVRFNRAATARFLGELEAAEKDYDAVIAVDPADSEAWLNRSHLRRQTSVRNHVAQIETALAGEHSAWQHRMRLLYALAKEREDLGHVAQAFAALDAATKLRRCHLDYDIDDDLAALAAIRSTFTSCALASMGEGFSGAAPIFVLGLPRSGTTLIERILEAHPQVVSGGEMSAFARALEHCAKASGFRGGGKHALIPFSKTLDPVMLGEFYHELASAGRNPSLHIIDKLPLNYLYIGLIAKALPRARIVHVYKPPLAVGWGMFKTLFVQGYPFSYDQVELGRYIAAFHMLMDHWSRELPGRIHHVFYDDLVRNPTTSIRELVAACGLDWHDDCLSPHKGATANTSHSAAQIREPIHTRGLSGWHDFAPYLEPMRKAMLAEGLTTE</sequence>
<accession>A0A6I6L7K6</accession>
<dbReference type="RefSeq" id="WP_158900140.1">
    <property type="nucleotide sequence ID" value="NZ_CP035733.1"/>
</dbReference>
<organism evidence="2 3">
    <name type="scientific">Sphingorhabdus lacus</name>
    <dbReference type="NCBI Taxonomy" id="392610"/>
    <lineage>
        <taxon>Bacteria</taxon>
        <taxon>Pseudomonadati</taxon>
        <taxon>Pseudomonadota</taxon>
        <taxon>Alphaproteobacteria</taxon>
        <taxon>Sphingomonadales</taxon>
        <taxon>Sphingomonadaceae</taxon>
        <taxon>Sphingorhabdus</taxon>
    </lineage>
</organism>
<evidence type="ECO:0000313" key="2">
    <source>
        <dbReference type="EMBL" id="QGY80684.1"/>
    </source>
</evidence>
<protein>
    <submittedName>
        <fullName evidence="2">Sulfotransferase family protein</fullName>
    </submittedName>
</protein>
<gene>
    <name evidence="2" type="ORF">EUU25_08655</name>
</gene>
<dbReference type="GO" id="GO:0008476">
    <property type="term" value="F:protein-tyrosine sulfotransferase activity"/>
    <property type="evidence" value="ECO:0007669"/>
    <property type="project" value="InterPro"/>
</dbReference>
<dbReference type="KEGG" id="slaa:EUU25_08655"/>
<keyword evidence="1 2" id="KW-0808">Transferase</keyword>
<dbReference type="InterPro" id="IPR026634">
    <property type="entry name" value="TPST-like"/>
</dbReference>
<name>A0A6I6L7K6_9SPHN</name>
<dbReference type="PANTHER" id="PTHR12788:SF10">
    <property type="entry name" value="PROTEIN-TYROSINE SULFOTRANSFERASE"/>
    <property type="match status" value="1"/>
</dbReference>
<dbReference type="SUPFAM" id="SSF52540">
    <property type="entry name" value="P-loop containing nucleoside triphosphate hydrolases"/>
    <property type="match status" value="1"/>
</dbReference>
<dbReference type="InterPro" id="IPR011990">
    <property type="entry name" value="TPR-like_helical_dom_sf"/>
</dbReference>
<evidence type="ECO:0000256" key="1">
    <source>
        <dbReference type="ARBA" id="ARBA00022679"/>
    </source>
</evidence>
<dbReference type="SUPFAM" id="SSF48452">
    <property type="entry name" value="TPR-like"/>
    <property type="match status" value="1"/>
</dbReference>